<evidence type="ECO:0000313" key="2">
    <source>
        <dbReference type="EMBL" id="MBB3230151.1"/>
    </source>
</evidence>
<dbReference type="Proteomes" id="UP000518892">
    <property type="component" value="Unassembled WGS sequence"/>
</dbReference>
<name>A0A7W5ERW2_9GAMM</name>
<dbReference type="InterPro" id="IPR032258">
    <property type="entry name" value="DUF5061"/>
</dbReference>
<feature type="signal peptide" evidence="1">
    <location>
        <begin position="1"/>
        <end position="30"/>
    </location>
</feature>
<comment type="caution">
    <text evidence="2">The sequence shown here is derived from an EMBL/GenBank/DDBJ whole genome shotgun (WGS) entry which is preliminary data.</text>
</comment>
<feature type="chain" id="PRO_5030848114" description="Common-antigen outer membrane protein" evidence="1">
    <location>
        <begin position="31"/>
        <end position="136"/>
    </location>
</feature>
<dbReference type="Pfam" id="PF16587">
    <property type="entry name" value="DUF5061"/>
    <property type="match status" value="1"/>
</dbReference>
<gene>
    <name evidence="2" type="ORF">FHR97_000985</name>
</gene>
<evidence type="ECO:0008006" key="4">
    <source>
        <dbReference type="Google" id="ProtNLM"/>
    </source>
</evidence>
<proteinExistence type="predicted"/>
<organism evidence="2 3">
    <name type="scientific">Halomonas stenophila</name>
    <dbReference type="NCBI Taxonomy" id="795312"/>
    <lineage>
        <taxon>Bacteria</taxon>
        <taxon>Pseudomonadati</taxon>
        <taxon>Pseudomonadota</taxon>
        <taxon>Gammaproteobacteria</taxon>
        <taxon>Oceanospirillales</taxon>
        <taxon>Halomonadaceae</taxon>
        <taxon>Halomonas</taxon>
    </lineage>
</organism>
<sequence>MPTIAHLLLSRPARCGLAVMGCSLLLSGCAALGGFPGSKPGGVVDGGQGQTLDENLSGFLAQAPVGAVITLAESPWGRDVEVMADEPYHAASGRECRKLQVISASDATRRVVACETEEGWESQRLVTDMLSAGSTR</sequence>
<dbReference type="AlphaFoldDB" id="A0A7W5ERW2"/>
<evidence type="ECO:0000256" key="1">
    <source>
        <dbReference type="SAM" id="SignalP"/>
    </source>
</evidence>
<keyword evidence="1" id="KW-0732">Signal</keyword>
<reference evidence="2 3" key="1">
    <citation type="submission" date="2020-08" db="EMBL/GenBank/DDBJ databases">
        <title>Genomic Encyclopedia of Type Strains, Phase III (KMG-III): the genomes of soil and plant-associated and newly described type strains.</title>
        <authorList>
            <person name="Whitman W."/>
        </authorList>
    </citation>
    <scope>NUCLEOTIDE SEQUENCE [LARGE SCALE GENOMIC DNA]</scope>
    <source>
        <strain evidence="2 3">CECT 7744</strain>
    </source>
</reference>
<dbReference type="RefSeq" id="WP_183382653.1">
    <property type="nucleotide sequence ID" value="NZ_JACHXR010000002.1"/>
</dbReference>
<evidence type="ECO:0000313" key="3">
    <source>
        <dbReference type="Proteomes" id="UP000518892"/>
    </source>
</evidence>
<keyword evidence="3" id="KW-1185">Reference proteome</keyword>
<accession>A0A7W5ERW2</accession>
<protein>
    <recommendedName>
        <fullName evidence="4">Common-antigen outer membrane protein</fullName>
    </recommendedName>
</protein>
<dbReference type="EMBL" id="JACHXR010000002">
    <property type="protein sequence ID" value="MBB3230151.1"/>
    <property type="molecule type" value="Genomic_DNA"/>
</dbReference>